<keyword evidence="2" id="KW-0349">Heme</keyword>
<dbReference type="PROSITE" id="PS00086">
    <property type="entry name" value="CYTOCHROME_P450"/>
    <property type="match status" value="1"/>
</dbReference>
<dbReference type="Gene3D" id="1.10.630.10">
    <property type="entry name" value="Cytochrome P450"/>
    <property type="match status" value="1"/>
</dbReference>
<dbReference type="Pfam" id="PF00067">
    <property type="entry name" value="p450"/>
    <property type="match status" value="1"/>
</dbReference>
<keyword evidence="2" id="KW-0560">Oxidoreductase</keyword>
<name>A0A6L3VMP3_9ACTN</name>
<dbReference type="SUPFAM" id="SSF48264">
    <property type="entry name" value="Cytochrome P450"/>
    <property type="match status" value="1"/>
</dbReference>
<keyword evidence="4" id="KW-1185">Reference proteome</keyword>
<dbReference type="InterPro" id="IPR002397">
    <property type="entry name" value="Cyt_P450_B"/>
</dbReference>
<evidence type="ECO:0000256" key="1">
    <source>
        <dbReference type="ARBA" id="ARBA00010617"/>
    </source>
</evidence>
<protein>
    <submittedName>
        <fullName evidence="3">Cytochrome P450</fullName>
    </submittedName>
</protein>
<dbReference type="GO" id="GO:0016705">
    <property type="term" value="F:oxidoreductase activity, acting on paired donors, with incorporation or reduction of molecular oxygen"/>
    <property type="evidence" value="ECO:0007669"/>
    <property type="project" value="InterPro"/>
</dbReference>
<accession>A0A6L3VMP3</accession>
<dbReference type="GO" id="GO:0020037">
    <property type="term" value="F:heme binding"/>
    <property type="evidence" value="ECO:0007669"/>
    <property type="project" value="InterPro"/>
</dbReference>
<organism evidence="3 4">
    <name type="scientific">Actinomadura montaniterrae</name>
    <dbReference type="NCBI Taxonomy" id="1803903"/>
    <lineage>
        <taxon>Bacteria</taxon>
        <taxon>Bacillati</taxon>
        <taxon>Actinomycetota</taxon>
        <taxon>Actinomycetes</taxon>
        <taxon>Streptosporangiales</taxon>
        <taxon>Thermomonosporaceae</taxon>
        <taxon>Actinomadura</taxon>
    </lineage>
</organism>
<dbReference type="PANTHER" id="PTHR46696:SF1">
    <property type="entry name" value="CYTOCHROME P450 YJIB-RELATED"/>
    <property type="match status" value="1"/>
</dbReference>
<dbReference type="OrthoDB" id="3807506at2"/>
<reference evidence="3 4" key="1">
    <citation type="submission" date="2019-09" db="EMBL/GenBank/DDBJ databases">
        <title>Actinomadura physcomitrii sp. nov., a novel actinomycete isolated from moss [Physcomitrium sphaericum (Ludw) Fuernr].</title>
        <authorList>
            <person name="Liu C."/>
            <person name="Zhuang X."/>
        </authorList>
    </citation>
    <scope>NUCLEOTIDE SEQUENCE [LARGE SCALE GENOMIC DNA]</scope>
    <source>
        <strain evidence="3 4">CYP1-1B</strain>
    </source>
</reference>
<dbReference type="PANTHER" id="PTHR46696">
    <property type="entry name" value="P450, PUTATIVE (EUROFUNG)-RELATED"/>
    <property type="match status" value="1"/>
</dbReference>
<keyword evidence="2" id="KW-0408">Iron</keyword>
<dbReference type="EMBL" id="WBMR01000091">
    <property type="protein sequence ID" value="KAB2374792.1"/>
    <property type="molecule type" value="Genomic_DNA"/>
</dbReference>
<gene>
    <name evidence="3" type="ORF">F9B16_27185</name>
</gene>
<evidence type="ECO:0000256" key="2">
    <source>
        <dbReference type="RuleBase" id="RU000461"/>
    </source>
</evidence>
<dbReference type="GO" id="GO:0005506">
    <property type="term" value="F:iron ion binding"/>
    <property type="evidence" value="ECO:0007669"/>
    <property type="project" value="InterPro"/>
</dbReference>
<dbReference type="InterPro" id="IPR036396">
    <property type="entry name" value="Cyt_P450_sf"/>
</dbReference>
<dbReference type="PRINTS" id="PR00359">
    <property type="entry name" value="BP450"/>
</dbReference>
<keyword evidence="2" id="KW-0479">Metal-binding</keyword>
<comment type="similarity">
    <text evidence="1 2">Belongs to the cytochrome P450 family.</text>
</comment>
<dbReference type="InterPro" id="IPR001128">
    <property type="entry name" value="Cyt_P450"/>
</dbReference>
<dbReference type="InterPro" id="IPR017972">
    <property type="entry name" value="Cyt_P450_CS"/>
</dbReference>
<evidence type="ECO:0000313" key="3">
    <source>
        <dbReference type="EMBL" id="KAB2374792.1"/>
    </source>
</evidence>
<dbReference type="GO" id="GO:0004497">
    <property type="term" value="F:monooxygenase activity"/>
    <property type="evidence" value="ECO:0007669"/>
    <property type="project" value="UniProtKB-KW"/>
</dbReference>
<keyword evidence="2" id="KW-0503">Monooxygenase</keyword>
<sequence>MEFDRRDPYPCYARAREAEGLTFVPELDAWLVARDADARAVLRDAETFSSAGAMRPEAMPGPEAIAVLEAVPSGRPVVLSADGDEHRRVREPLVRGLSPRRVAAVVPFVERRAAELVASFAGDGSVELMSRYARVLPGEVIGHLLGLDPADVPALVRGGYRAEALVFTPMEPDEQVAAAHEVAGMKRLLEVLVRSRGGDPGNDLTGEMIRAIEPYGTLISNLQNLLLAGHLTTTALIGTAVLHLLRDREQWELLCERPELAAAAVEEAARHDAPVQGFRRVATRPVTVAGTDLPAGAQVFVAFGAAGRDPDAHDRPDAFDITRPPARHLAFGHGAHACPGAQLAREQVRISLVTLAGELPGLRLAGPVETQPNLIHRSPEELLLTW</sequence>
<dbReference type="AlphaFoldDB" id="A0A6L3VMP3"/>
<dbReference type="Proteomes" id="UP000483004">
    <property type="component" value="Unassembled WGS sequence"/>
</dbReference>
<evidence type="ECO:0000313" key="4">
    <source>
        <dbReference type="Proteomes" id="UP000483004"/>
    </source>
</evidence>
<dbReference type="RefSeq" id="WP_151543043.1">
    <property type="nucleotide sequence ID" value="NZ_WBMR01000091.1"/>
</dbReference>
<proteinExistence type="inferred from homology"/>
<comment type="caution">
    <text evidence="3">The sequence shown here is derived from an EMBL/GenBank/DDBJ whole genome shotgun (WGS) entry which is preliminary data.</text>
</comment>